<dbReference type="GO" id="GO:0046872">
    <property type="term" value="F:metal ion binding"/>
    <property type="evidence" value="ECO:0007669"/>
    <property type="project" value="UniProtKB-KW"/>
</dbReference>
<keyword evidence="6" id="KW-0067">ATP-binding</keyword>
<dbReference type="Gene3D" id="3.40.50.1000">
    <property type="entry name" value="HAD superfamily/HAD-like"/>
    <property type="match status" value="1"/>
</dbReference>
<keyword evidence="10 11" id="KW-0472">Membrane</keyword>
<dbReference type="GeneID" id="19881431"/>
<dbReference type="SFLD" id="SFLDS00003">
    <property type="entry name" value="Haloacid_Dehalogenase"/>
    <property type="match status" value="1"/>
</dbReference>
<dbReference type="InterPro" id="IPR036412">
    <property type="entry name" value="HAD-like_sf"/>
</dbReference>
<dbReference type="GO" id="GO:0016887">
    <property type="term" value="F:ATP hydrolysis activity"/>
    <property type="evidence" value="ECO:0007669"/>
    <property type="project" value="InterPro"/>
</dbReference>
<keyword evidence="3 11" id="KW-0812">Transmembrane</keyword>
<feature type="transmembrane region" description="Helical" evidence="11">
    <location>
        <begin position="37"/>
        <end position="55"/>
    </location>
</feature>
<dbReference type="Pfam" id="PF00122">
    <property type="entry name" value="E1-E2_ATPase"/>
    <property type="match status" value="1"/>
</dbReference>
<keyword evidence="9 11" id="KW-1133">Transmembrane helix</keyword>
<dbReference type="VEuPathDB" id="MicrosporidiaDB:VICG_00715"/>
<comment type="subcellular location">
    <subcellularLocation>
        <location evidence="1">Membrane</location>
        <topology evidence="1">Multi-pass membrane protein</topology>
    </subcellularLocation>
</comment>
<dbReference type="HOGENOM" id="CLU_001828_4_1_1"/>
<dbReference type="GO" id="GO:0006874">
    <property type="term" value="P:intracellular calcium ion homeostasis"/>
    <property type="evidence" value="ECO:0007669"/>
    <property type="project" value="TreeGrafter"/>
</dbReference>
<keyword evidence="8" id="KW-1278">Translocase</keyword>
<name>L2GP72_VITCO</name>
<evidence type="ECO:0000313" key="14">
    <source>
        <dbReference type="Proteomes" id="UP000011082"/>
    </source>
</evidence>
<evidence type="ECO:0000256" key="10">
    <source>
        <dbReference type="ARBA" id="ARBA00023136"/>
    </source>
</evidence>
<dbReference type="GO" id="GO:0005789">
    <property type="term" value="C:endoplasmic reticulum membrane"/>
    <property type="evidence" value="ECO:0007669"/>
    <property type="project" value="TreeGrafter"/>
</dbReference>
<dbReference type="SUPFAM" id="SSF81653">
    <property type="entry name" value="Calcium ATPase, transduction domain A"/>
    <property type="match status" value="1"/>
</dbReference>
<dbReference type="SUPFAM" id="SSF81665">
    <property type="entry name" value="Calcium ATPase, transmembrane domain M"/>
    <property type="match status" value="1"/>
</dbReference>
<dbReference type="STRING" id="993615.L2GP72"/>
<dbReference type="InParanoid" id="L2GP72"/>
<feature type="domain" description="P-type ATPase A" evidence="12">
    <location>
        <begin position="226"/>
        <end position="322"/>
    </location>
</feature>
<dbReference type="InterPro" id="IPR023299">
    <property type="entry name" value="ATPase_P-typ_cyto_dom_N"/>
</dbReference>
<evidence type="ECO:0000259" key="12">
    <source>
        <dbReference type="Pfam" id="PF00122"/>
    </source>
</evidence>
<dbReference type="EMBL" id="JH370133">
    <property type="protein sequence ID" value="ELA42315.1"/>
    <property type="molecule type" value="Genomic_DNA"/>
</dbReference>
<dbReference type="Gene3D" id="3.40.1110.10">
    <property type="entry name" value="Calcium-transporting ATPase, cytoplasmic domain N"/>
    <property type="match status" value="1"/>
</dbReference>
<dbReference type="InterPro" id="IPR023214">
    <property type="entry name" value="HAD_sf"/>
</dbReference>
<evidence type="ECO:0000256" key="4">
    <source>
        <dbReference type="ARBA" id="ARBA00022723"/>
    </source>
</evidence>
<evidence type="ECO:0000256" key="9">
    <source>
        <dbReference type="ARBA" id="ARBA00022989"/>
    </source>
</evidence>
<dbReference type="InterPro" id="IPR001757">
    <property type="entry name" value="P_typ_ATPase"/>
</dbReference>
<dbReference type="Gene3D" id="2.70.150.10">
    <property type="entry name" value="Calcium-transporting ATPase, cytoplasmic transduction domain A"/>
    <property type="match status" value="1"/>
</dbReference>
<comment type="similarity">
    <text evidence="2">Belongs to the cation transport ATPase (P-type) (TC 3.A.3) family. Type V subfamily.</text>
</comment>
<dbReference type="FunCoup" id="L2GP72">
    <property type="interactions" value="156"/>
</dbReference>
<dbReference type="GO" id="GO:0005524">
    <property type="term" value="F:ATP binding"/>
    <property type="evidence" value="ECO:0007669"/>
    <property type="project" value="UniProtKB-KW"/>
</dbReference>
<dbReference type="SUPFAM" id="SSF81660">
    <property type="entry name" value="Metal cation-transporting ATPase, ATP-binding domain N"/>
    <property type="match status" value="1"/>
</dbReference>
<dbReference type="InterPro" id="IPR044492">
    <property type="entry name" value="P_typ_ATPase_HD_dom"/>
</dbReference>
<dbReference type="InterPro" id="IPR018303">
    <property type="entry name" value="ATPase_P-typ_P_site"/>
</dbReference>
<reference evidence="14" key="1">
    <citation type="submission" date="2011-05" db="EMBL/GenBank/DDBJ databases">
        <title>The genome sequence of Vittaforma corneae strain ATCC 50505.</title>
        <authorList>
            <consortium name="The Broad Institute Genome Sequencing Platform"/>
            <person name="Cuomo C."/>
            <person name="Didier E."/>
            <person name="Bowers L."/>
            <person name="Young S.K."/>
            <person name="Zeng Q."/>
            <person name="Gargeya S."/>
            <person name="Fitzgerald M."/>
            <person name="Haas B."/>
            <person name="Abouelleil A."/>
            <person name="Alvarado L."/>
            <person name="Arachchi H.M."/>
            <person name="Berlin A."/>
            <person name="Chapman S.B."/>
            <person name="Gearin G."/>
            <person name="Goldberg J."/>
            <person name="Griggs A."/>
            <person name="Gujja S."/>
            <person name="Hansen M."/>
            <person name="Heiman D."/>
            <person name="Howarth C."/>
            <person name="Larimer J."/>
            <person name="Lui A."/>
            <person name="MacDonald P.J.P."/>
            <person name="McCowen C."/>
            <person name="Montmayeur A."/>
            <person name="Murphy C."/>
            <person name="Neiman D."/>
            <person name="Pearson M."/>
            <person name="Priest M."/>
            <person name="Roberts A."/>
            <person name="Saif S."/>
            <person name="Shea T."/>
            <person name="Sisk P."/>
            <person name="Stolte C."/>
            <person name="Sykes S."/>
            <person name="Wortman J."/>
            <person name="Nusbaum C."/>
            <person name="Birren B."/>
        </authorList>
    </citation>
    <scope>NUCLEOTIDE SEQUENCE [LARGE SCALE GENOMIC DNA]</scope>
    <source>
        <strain evidence="14">ATCC 50505</strain>
    </source>
</reference>
<sequence length="964" mass="109364">MTADLKRYKSRNFFFHSYLIFLYMLGLLFIFKQTHKAMTIVLSFAFGLSFLATYWSTKILIFECFNSSEDGDYILFENRLNKVARERNGVESFFSNRKKYIIRKNKAISLSPVTELDFKDLRSGIKIENYDYFAPNEFKVPRPNFFTMFKEQCVTPLFCFQIFSSLLMCFDEHVMNSLFSTAMIIFVEASFVLSRVTTMKIFRKLEHKTCDTKRISRGNGTKIANEVVNSSVLKPGDKILIDSIVYVPCDLVIIEGSCAVNEAMLSGESIPLFKEEIIGSNSVLNIKEHRRHILFAGTKLEKIYSPLTCVVLRTSFDTEQGILLNKMLQSEDIKYDPEALRFILLLSLISIINCLFTFVYSKKTGYPLFLDIIILFTNTIPFELPMEMGMSVQSAVKNLMSKKIYCLEPFRITLAGKVDVCCFDKTGTLTDSRLEVKKIEFRNENTNRVLSCCHNLIVVDGEVKGDPLEIAICNYEFEKIPFKVHQQFAFSSELKRQCVVAELEGDKKKLFFCMKGAPEEVQKYLADVPKEYERYKEFASQGFRVLSLACRYFNINDMKLSNERLLDRSYLERDMEFCGFILLGSSLKKYSREMCKILKDSGLKVLMITGDNLLTAMNVAEQLNIQGEGVEGKDIEKALESDKFVRYAVFGRAEPKHKELIIKKYQSLGFHTMMVGDGTNDVGALKAADVGVAMLEPQEVVIPRAEKPLTLLEQVKAESATLESIKPGDASIAAPLTVKSDSLKSIVEIIQQGRSSLVTTIQMYKILAINSIISAFFYMFVDVLGVKFSDPQMISIGVLSSIGFTAITQPKALDFISKQRPITSIFSPYMFFSILSQSIVQVSSLYLVYKNISLPKPVVTFEPSVMNTVLFIISSIQTVSTLVCNYIGRPFREDLVENKMLGLSLLGIIGFIGNIFLNFHPDLNNLISVVNIDQHSTFVIGLCVSIVVLSYACERSAFRFFMIK</sequence>
<evidence type="ECO:0000256" key="8">
    <source>
        <dbReference type="ARBA" id="ARBA00022967"/>
    </source>
</evidence>
<dbReference type="InterPro" id="IPR059000">
    <property type="entry name" value="ATPase_P-type_domA"/>
</dbReference>
<feature type="transmembrane region" description="Helical" evidence="11">
    <location>
        <begin position="339"/>
        <end position="360"/>
    </location>
</feature>
<dbReference type="SUPFAM" id="SSF56784">
    <property type="entry name" value="HAD-like"/>
    <property type="match status" value="1"/>
</dbReference>
<keyword evidence="7" id="KW-0460">Magnesium</keyword>
<evidence type="ECO:0000256" key="1">
    <source>
        <dbReference type="ARBA" id="ARBA00004141"/>
    </source>
</evidence>
<evidence type="ECO:0000256" key="5">
    <source>
        <dbReference type="ARBA" id="ARBA00022741"/>
    </source>
</evidence>
<dbReference type="NCBIfam" id="TIGR01494">
    <property type="entry name" value="ATPase_P-type"/>
    <property type="match status" value="1"/>
</dbReference>
<dbReference type="OMA" id="WYYSLFN"/>
<dbReference type="RefSeq" id="XP_007604166.1">
    <property type="nucleotide sequence ID" value="XM_007604104.1"/>
</dbReference>
<gene>
    <name evidence="13" type="ORF">VICG_00715</name>
</gene>
<proteinExistence type="inferred from homology"/>
<dbReference type="AlphaFoldDB" id="L2GP72"/>
<evidence type="ECO:0000256" key="7">
    <source>
        <dbReference type="ARBA" id="ARBA00022842"/>
    </source>
</evidence>
<feature type="transmembrane region" description="Helical" evidence="11">
    <location>
        <begin position="763"/>
        <end position="781"/>
    </location>
</feature>
<feature type="transmembrane region" description="Helical" evidence="11">
    <location>
        <begin position="900"/>
        <end position="917"/>
    </location>
</feature>
<dbReference type="InterPro" id="IPR006544">
    <property type="entry name" value="P-type_TPase_V"/>
</dbReference>
<feature type="transmembrane region" description="Helical" evidence="11">
    <location>
        <begin position="825"/>
        <end position="849"/>
    </location>
</feature>
<dbReference type="PRINTS" id="PR00119">
    <property type="entry name" value="CATATPASE"/>
</dbReference>
<dbReference type="PRINTS" id="PR00120">
    <property type="entry name" value="HATPASE"/>
</dbReference>
<feature type="transmembrane region" description="Helical" evidence="11">
    <location>
        <begin position="12"/>
        <end position="31"/>
    </location>
</feature>
<dbReference type="PANTHER" id="PTHR45630:SF7">
    <property type="entry name" value="ENDOPLASMIC RETICULUM TRANSMEMBRANE HELIX TRANSLOCASE"/>
    <property type="match status" value="1"/>
</dbReference>
<dbReference type="PANTHER" id="PTHR45630">
    <property type="entry name" value="CATION-TRANSPORTING ATPASE-RELATED"/>
    <property type="match status" value="1"/>
</dbReference>
<feature type="transmembrane region" description="Helical" evidence="11">
    <location>
        <begin position="937"/>
        <end position="954"/>
    </location>
</feature>
<dbReference type="PROSITE" id="PS00154">
    <property type="entry name" value="ATPASE_E1_E2"/>
    <property type="match status" value="1"/>
</dbReference>
<feature type="transmembrane region" description="Helical" evidence="11">
    <location>
        <begin position="869"/>
        <end position="888"/>
    </location>
</feature>
<evidence type="ECO:0000313" key="13">
    <source>
        <dbReference type="EMBL" id="ELA42315.1"/>
    </source>
</evidence>
<evidence type="ECO:0000256" key="6">
    <source>
        <dbReference type="ARBA" id="ARBA00022840"/>
    </source>
</evidence>
<dbReference type="GO" id="GO:0019829">
    <property type="term" value="F:ATPase-coupled monoatomic cation transmembrane transporter activity"/>
    <property type="evidence" value="ECO:0007669"/>
    <property type="project" value="TreeGrafter"/>
</dbReference>
<protein>
    <submittedName>
        <fullName evidence="13">HAD ATPase, P-type, family IC</fullName>
    </submittedName>
</protein>
<dbReference type="OrthoDB" id="48943at2759"/>
<keyword evidence="4" id="KW-0479">Metal-binding</keyword>
<evidence type="ECO:0000256" key="2">
    <source>
        <dbReference type="ARBA" id="ARBA00006000"/>
    </source>
</evidence>
<accession>L2GP72</accession>
<dbReference type="InterPro" id="IPR023298">
    <property type="entry name" value="ATPase_P-typ_TM_dom_sf"/>
</dbReference>
<dbReference type="SFLD" id="SFLDF00027">
    <property type="entry name" value="p-type_atpase"/>
    <property type="match status" value="1"/>
</dbReference>
<organism evidence="13 14">
    <name type="scientific">Vittaforma corneae (strain ATCC 50505)</name>
    <name type="common">Microsporidian parasite</name>
    <name type="synonym">Nosema corneum</name>
    <dbReference type="NCBI Taxonomy" id="993615"/>
    <lineage>
        <taxon>Eukaryota</taxon>
        <taxon>Fungi</taxon>
        <taxon>Fungi incertae sedis</taxon>
        <taxon>Microsporidia</taxon>
        <taxon>Nosematidae</taxon>
        <taxon>Vittaforma</taxon>
    </lineage>
</organism>
<dbReference type="InterPro" id="IPR008250">
    <property type="entry name" value="ATPase_P-typ_transduc_dom_A_sf"/>
</dbReference>
<evidence type="ECO:0000256" key="11">
    <source>
        <dbReference type="SAM" id="Phobius"/>
    </source>
</evidence>
<dbReference type="Proteomes" id="UP000011082">
    <property type="component" value="Unassembled WGS sequence"/>
</dbReference>
<keyword evidence="14" id="KW-1185">Reference proteome</keyword>
<evidence type="ECO:0000256" key="3">
    <source>
        <dbReference type="ARBA" id="ARBA00022692"/>
    </source>
</evidence>
<dbReference type="SFLD" id="SFLDG00002">
    <property type="entry name" value="C1.7:_P-type_atpase_like"/>
    <property type="match status" value="1"/>
</dbReference>
<dbReference type="GO" id="GO:0015662">
    <property type="term" value="F:P-type ion transporter activity"/>
    <property type="evidence" value="ECO:0007669"/>
    <property type="project" value="TreeGrafter"/>
</dbReference>
<dbReference type="Pfam" id="PF00702">
    <property type="entry name" value="Hydrolase"/>
    <property type="match status" value="1"/>
</dbReference>
<keyword evidence="5" id="KW-0547">Nucleotide-binding</keyword>